<feature type="domain" description="VWFA" evidence="2">
    <location>
        <begin position="289"/>
        <end position="461"/>
    </location>
</feature>
<proteinExistence type="predicted"/>
<dbReference type="Proteomes" id="UP000275408">
    <property type="component" value="Unassembled WGS sequence"/>
</dbReference>
<dbReference type="PANTHER" id="PTHR46299:SF4">
    <property type="entry name" value="VON WILLEBRAND FACTOR A DOMAIN-CONTAINING PROTEIN 5B1-LIKE"/>
    <property type="match status" value="1"/>
</dbReference>
<dbReference type="OMA" id="NCRRNTW"/>
<feature type="region of interest" description="Disordered" evidence="1">
    <location>
        <begin position="958"/>
        <end position="993"/>
    </location>
</feature>
<feature type="compositionally biased region" description="Basic and acidic residues" evidence="1">
    <location>
        <begin position="690"/>
        <end position="718"/>
    </location>
</feature>
<feature type="compositionally biased region" description="Polar residues" evidence="1">
    <location>
        <begin position="620"/>
        <end position="632"/>
    </location>
</feature>
<dbReference type="PANTHER" id="PTHR46299">
    <property type="entry name" value="VON WILLEBRAND FACTOR A DOMAIN-CONTAINING PROTEIN 5B2-RELATED"/>
    <property type="match status" value="1"/>
</dbReference>
<name>A0A3M6TA64_POCDA</name>
<sequence length="1184" mass="132541">MSGLVNRHTNSSLQLKASSIFAEVNGFAARVLATLTYYNDCEYDVEGLFIFPQDERATVVEFEATIEERHVSTQISETITRNSEKHAFALEERDDDLFSLSLGRIPPLSSVFVQVTLITELGTDEATGGSLFILPSVFTPRLANDENEETDLYGSQMLITNIPRKTQEPYSFELQLEVAAPCLLAGCSSRTHAIQVDADCRATNASRIHITIAEAHTYDRELEVVLHLSHPFDPYVLIEEGKKSFNSTHTQMKMDNCANQSETLEDFHKNAAIMINYTPRLPSVSGIGEYIFLVDRSGSMSGDHIFHVKETLILFLKSLPTNCYFNVIGFGSYYRSLFQDSQQYNEATLGTACAYVHKMRADLGGSNLLLPLEFIFEKPTKLGVGRTVFMLTDGGISNTVEVVDFVRRNSYTTRFYTFGIGPEACPHLVQGVAGAGRGQAYFIADDERMPVKVMQALADALQPAITDLEVSWHLPDGYDVIQTPQLLPFVQNNKRLVIYGILYRPPGDEKESPRTPIKRKMDWSMRSFSNSSVKVFWFEDECDLLAEDQLLLEAEESLHLSGDDFEKDEIYRVEGELPMQDGFNAEMEPDTIEALADGLLKRMYKEFSQEKDDEADDGKGQSSDALQSNEQCGSCDAKEWDPTTGQPSNNPEQRERNNNALHSINHRPANMLLQDIVSDGVLNDVQGREDIPEKQEPADNSHEQQRSPKLARAYERDSGVGFSMEDSDKSPDESKNTIAELDGELEERDEEANAWFRNSSSPAMEEFDCSRKAAVHIYKNSEFLSQLGVPADFGAVNIKGFVGDEEMEQVIPFPVNRCGGSSKRPTIHQLLARSLIRELQSSVESRSAETIDVVKRISELSSVHSRHTALVARDQYCYDDQVLSALQFPQKENIPGFGSRKVKVLERSSGFTEGLGRRLPSPDGSDHDISPYFAEGRTNSVYESGEEPLDFYRLERTGTPESQPEECGPRKECDSSLSSPSRSPRKQIPPLSTRCVLGERQQNPSNIKPKLLKSSSLDTYWCSGVKQHLSFVRMVSLQSAQGNWNLDYAFAQVLGLPLAGLQQASPLADNSVFVAEDLQELMNSDKCGNSSQLWATSLALSWLHRKRPQFEAEWSLAAKKAEQWMKGTPCPRGFLRDDLKALAYQALLLLETESRKTSVCDAPQGKIDSSFAGRLNCRRNTWDF</sequence>
<feature type="domain" description="VIT" evidence="3">
    <location>
        <begin position="1"/>
        <end position="119"/>
    </location>
</feature>
<dbReference type="InterPro" id="IPR036465">
    <property type="entry name" value="vWFA_dom_sf"/>
</dbReference>
<dbReference type="SUPFAM" id="SSF53300">
    <property type="entry name" value="vWA-like"/>
    <property type="match status" value="1"/>
</dbReference>
<protein>
    <recommendedName>
        <fullName evidence="6">VWFA domain-containing protein</fullName>
    </recommendedName>
</protein>
<dbReference type="PROSITE" id="PS50234">
    <property type="entry name" value="VWFA"/>
    <property type="match status" value="1"/>
</dbReference>
<accession>A0A3M6TA64</accession>
<feature type="region of interest" description="Disordered" evidence="1">
    <location>
        <begin position="690"/>
        <end position="735"/>
    </location>
</feature>
<organism evidence="4 5">
    <name type="scientific">Pocillopora damicornis</name>
    <name type="common">Cauliflower coral</name>
    <name type="synonym">Millepora damicornis</name>
    <dbReference type="NCBI Taxonomy" id="46731"/>
    <lineage>
        <taxon>Eukaryota</taxon>
        <taxon>Metazoa</taxon>
        <taxon>Cnidaria</taxon>
        <taxon>Anthozoa</taxon>
        <taxon>Hexacorallia</taxon>
        <taxon>Scleractinia</taxon>
        <taxon>Astrocoeniina</taxon>
        <taxon>Pocilloporidae</taxon>
        <taxon>Pocillopora</taxon>
    </lineage>
</organism>
<evidence type="ECO:0000256" key="1">
    <source>
        <dbReference type="SAM" id="MobiDB-lite"/>
    </source>
</evidence>
<dbReference type="Pfam" id="PF13757">
    <property type="entry name" value="VIT_2"/>
    <property type="match status" value="1"/>
</dbReference>
<dbReference type="Gene3D" id="3.40.50.410">
    <property type="entry name" value="von Willebrand factor, type A domain"/>
    <property type="match status" value="1"/>
</dbReference>
<comment type="caution">
    <text evidence="4">The sequence shown here is derived from an EMBL/GenBank/DDBJ whole genome shotgun (WGS) entry which is preliminary data.</text>
</comment>
<dbReference type="SMART" id="SM00609">
    <property type="entry name" value="VIT"/>
    <property type="match status" value="1"/>
</dbReference>
<dbReference type="STRING" id="46731.A0A3M6TA64"/>
<dbReference type="PROSITE" id="PS51468">
    <property type="entry name" value="VIT"/>
    <property type="match status" value="1"/>
</dbReference>
<evidence type="ECO:0008006" key="6">
    <source>
        <dbReference type="Google" id="ProtNLM"/>
    </source>
</evidence>
<dbReference type="Pfam" id="PF13768">
    <property type="entry name" value="VWA_3"/>
    <property type="match status" value="1"/>
</dbReference>
<dbReference type="SMART" id="SM00327">
    <property type="entry name" value="VWA"/>
    <property type="match status" value="1"/>
</dbReference>
<feature type="region of interest" description="Disordered" evidence="1">
    <location>
        <begin position="608"/>
        <end position="656"/>
    </location>
</feature>
<evidence type="ECO:0000313" key="5">
    <source>
        <dbReference type="Proteomes" id="UP000275408"/>
    </source>
</evidence>
<dbReference type="InterPro" id="IPR013694">
    <property type="entry name" value="VIT"/>
</dbReference>
<evidence type="ECO:0000259" key="2">
    <source>
        <dbReference type="PROSITE" id="PS50234"/>
    </source>
</evidence>
<keyword evidence="5" id="KW-1185">Reference proteome</keyword>
<dbReference type="EMBL" id="RCHS01004038">
    <property type="protein sequence ID" value="RMX38275.1"/>
    <property type="molecule type" value="Genomic_DNA"/>
</dbReference>
<feature type="compositionally biased region" description="Basic and acidic residues" evidence="1">
    <location>
        <begin position="726"/>
        <end position="735"/>
    </location>
</feature>
<dbReference type="AlphaFoldDB" id="A0A3M6TA64"/>
<gene>
    <name evidence="4" type="ORF">pdam_00003346</name>
</gene>
<dbReference type="InterPro" id="IPR052627">
    <property type="entry name" value="VWA_domain-containing"/>
</dbReference>
<reference evidence="4 5" key="1">
    <citation type="journal article" date="2018" name="Sci. Rep.">
        <title>Comparative analysis of the Pocillopora damicornis genome highlights role of immune system in coral evolution.</title>
        <authorList>
            <person name="Cunning R."/>
            <person name="Bay R.A."/>
            <person name="Gillette P."/>
            <person name="Baker A.C."/>
            <person name="Traylor-Knowles N."/>
        </authorList>
    </citation>
    <scope>NUCLEOTIDE SEQUENCE [LARGE SCALE GENOMIC DNA]</scope>
    <source>
        <strain evidence="4">RSMAS</strain>
        <tissue evidence="4">Whole animal</tissue>
    </source>
</reference>
<feature type="region of interest" description="Disordered" evidence="1">
    <location>
        <begin position="911"/>
        <end position="937"/>
    </location>
</feature>
<evidence type="ECO:0000259" key="3">
    <source>
        <dbReference type="PROSITE" id="PS51468"/>
    </source>
</evidence>
<dbReference type="OrthoDB" id="1729737at2759"/>
<evidence type="ECO:0000313" key="4">
    <source>
        <dbReference type="EMBL" id="RMX38275.1"/>
    </source>
</evidence>
<dbReference type="InterPro" id="IPR002035">
    <property type="entry name" value="VWF_A"/>
</dbReference>